<evidence type="ECO:0000313" key="2">
    <source>
        <dbReference type="EMBL" id="MFC7315976.1"/>
    </source>
</evidence>
<name>A0ABD6A5V5_9EURY</name>
<dbReference type="AlphaFoldDB" id="A0ABD6A5V5"/>
<evidence type="ECO:0000256" key="1">
    <source>
        <dbReference type="SAM" id="MobiDB-lite"/>
    </source>
</evidence>
<feature type="region of interest" description="Disordered" evidence="1">
    <location>
        <begin position="1"/>
        <end position="26"/>
    </location>
</feature>
<protein>
    <submittedName>
        <fullName evidence="2">Uncharacterized protein</fullName>
    </submittedName>
</protein>
<keyword evidence="3" id="KW-1185">Reference proteome</keyword>
<proteinExistence type="predicted"/>
<organism evidence="2 3">
    <name type="scientific">Halomarina halobia</name>
    <dbReference type="NCBI Taxonomy" id="3033386"/>
    <lineage>
        <taxon>Archaea</taxon>
        <taxon>Methanobacteriati</taxon>
        <taxon>Methanobacteriota</taxon>
        <taxon>Stenosarchaea group</taxon>
        <taxon>Halobacteria</taxon>
        <taxon>Halobacteriales</taxon>
        <taxon>Natronomonadaceae</taxon>
        <taxon>Halomarina</taxon>
    </lineage>
</organism>
<dbReference type="EMBL" id="JBHTBF010000001">
    <property type="protein sequence ID" value="MFC7315976.1"/>
    <property type="molecule type" value="Genomic_DNA"/>
</dbReference>
<dbReference type="GeneID" id="79314956"/>
<gene>
    <name evidence="2" type="ORF">ACFQPE_04100</name>
</gene>
<comment type="caution">
    <text evidence="2">The sequence shown here is derived from an EMBL/GenBank/DDBJ whole genome shotgun (WGS) entry which is preliminary data.</text>
</comment>
<sequence length="221" mass="25266">MKRYEEDPADEETSTTTTTRRFEGLDARFGSDPEEIYVELRMGSPAYIHVREGDYLQEGDAFHREQIGMESPTLETWEVVDITPEITVGRDIDTGEGVTWPREEVEKGLAIGRYSTNLTDFEWVSVYQVGRWGDYDPEGEGSGTRYTGRPYVSVVAYGDNGLKYGRRYRFVDPGSNEIYLWKADEPRGGFSEEVAERLDRRVREALKAEGYAVTERRATEA</sequence>
<reference evidence="2 3" key="1">
    <citation type="journal article" date="2019" name="Int. J. Syst. Evol. Microbiol.">
        <title>The Global Catalogue of Microorganisms (GCM) 10K type strain sequencing project: providing services to taxonomists for standard genome sequencing and annotation.</title>
        <authorList>
            <consortium name="The Broad Institute Genomics Platform"/>
            <consortium name="The Broad Institute Genome Sequencing Center for Infectious Disease"/>
            <person name="Wu L."/>
            <person name="Ma J."/>
        </authorList>
    </citation>
    <scope>NUCLEOTIDE SEQUENCE [LARGE SCALE GENOMIC DNA]</scope>
    <source>
        <strain evidence="2 3">PSR21</strain>
    </source>
</reference>
<accession>A0ABD6A5V5</accession>
<evidence type="ECO:0000313" key="3">
    <source>
        <dbReference type="Proteomes" id="UP001596547"/>
    </source>
</evidence>
<dbReference type="RefSeq" id="WP_276305378.1">
    <property type="nucleotide sequence ID" value="NZ_CP119992.1"/>
</dbReference>
<dbReference type="Proteomes" id="UP001596547">
    <property type="component" value="Unassembled WGS sequence"/>
</dbReference>